<dbReference type="AlphaFoldDB" id="A0A9P7XLP6"/>
<protein>
    <submittedName>
        <fullName evidence="2">Uncharacterized protein</fullName>
    </submittedName>
</protein>
<dbReference type="EMBL" id="JAHRHY010000022">
    <property type="protein sequence ID" value="KAG9061801.1"/>
    <property type="molecule type" value="Genomic_DNA"/>
</dbReference>
<feature type="compositionally biased region" description="Low complexity" evidence="1">
    <location>
        <begin position="274"/>
        <end position="290"/>
    </location>
</feature>
<evidence type="ECO:0000313" key="3">
    <source>
        <dbReference type="Proteomes" id="UP000707451"/>
    </source>
</evidence>
<keyword evidence="3" id="KW-1185">Reference proteome</keyword>
<dbReference type="OrthoDB" id="2402609at2759"/>
<proteinExistence type="predicted"/>
<feature type="compositionally biased region" description="Acidic residues" evidence="1">
    <location>
        <begin position="54"/>
        <end position="64"/>
    </location>
</feature>
<gene>
    <name evidence="2" type="ORF">KI688_006952</name>
</gene>
<organism evidence="2 3">
    <name type="scientific">Linnemannia hyalina</name>
    <dbReference type="NCBI Taxonomy" id="64524"/>
    <lineage>
        <taxon>Eukaryota</taxon>
        <taxon>Fungi</taxon>
        <taxon>Fungi incertae sedis</taxon>
        <taxon>Mucoromycota</taxon>
        <taxon>Mortierellomycotina</taxon>
        <taxon>Mortierellomycetes</taxon>
        <taxon>Mortierellales</taxon>
        <taxon>Mortierellaceae</taxon>
        <taxon>Linnemannia</taxon>
    </lineage>
</organism>
<sequence length="680" mass="77312">MHPRLKDMADRLYASALAHHSQYRPYIAQQQWIPPNYASSGERTSSDGSHQGNYDDDDLDSTFDDDLKNDTNSSTSNTNDPSGTDVPLAPEQGLETQSKEHTLRFARDFIRRQHQSLVSLYITKWMISVPKMNMLIRNCPRLEQLFLRSVEIVPVNSSFNTAAFPDLQDSTAVLDFREIKGIHIDQIGLRINRLSFRGQGLESTEFEPYIFFTHYTIFNSLRPFTWSFPNTKSLTYISKGRYIHDTEVGNAIQYILTSCSPGLHHRVHHDCHSNRNSNSSYNNRSNVDSRQQTRRSSSHDISRRSPSVTTPSAGHSSRQLSVHLERLEVLDLVGCGGLSRLNLHQILVRCEDFKVFRGPESMGRIFAEMADTTSVKAVLAQESTRWSTNVILNQIEQQQGLEVLNLRGDLDYHLADDCRKGIQLVLNAGLDKLRDYIPFAKLGESDHEDSPSTDMAGHTFLSQGQGNNTDPAFGLGLGTTNSLAGVFERHQYGQPAVSDARSAVALLVVDFIRRVHMHIDVQDEFIFIQDEVKRPGEKSTTFCISQVMELNTWYPCTPDMACSELREFTYHNHAEGMLFQEVMFKKAWNLPNLRRLHFHGIAFRAQYNDLSRVPVPNSWKKENRVRNHRCCSTRTAGDIDHPGNMAPSLLFDKALLDHVKGLSNLSEVIAIEVKYRKRLN</sequence>
<feature type="compositionally biased region" description="Polar residues" evidence="1">
    <location>
        <begin position="308"/>
        <end position="317"/>
    </location>
</feature>
<reference evidence="2" key="1">
    <citation type="submission" date="2021-06" db="EMBL/GenBank/DDBJ databases">
        <title>Genome Sequence of Mortierella hyaline Strain SCG-10, a Cold-Adapted, Nitrate-Reducing Fungus Isolated from Soil in Minnesota, USA.</title>
        <authorList>
            <person name="Aldossari N."/>
        </authorList>
    </citation>
    <scope>NUCLEOTIDE SEQUENCE</scope>
    <source>
        <strain evidence="2">SCG-10</strain>
    </source>
</reference>
<evidence type="ECO:0000256" key="1">
    <source>
        <dbReference type="SAM" id="MobiDB-lite"/>
    </source>
</evidence>
<dbReference type="Proteomes" id="UP000707451">
    <property type="component" value="Unassembled WGS sequence"/>
</dbReference>
<feature type="compositionally biased region" description="Polar residues" evidence="1">
    <location>
        <begin position="37"/>
        <end position="52"/>
    </location>
</feature>
<feature type="compositionally biased region" description="Low complexity" evidence="1">
    <location>
        <begin position="70"/>
        <end position="85"/>
    </location>
</feature>
<evidence type="ECO:0000313" key="2">
    <source>
        <dbReference type="EMBL" id="KAG9061801.1"/>
    </source>
</evidence>
<feature type="region of interest" description="Disordered" evidence="1">
    <location>
        <begin position="37"/>
        <end position="97"/>
    </location>
</feature>
<accession>A0A9P7XLP6</accession>
<comment type="caution">
    <text evidence="2">The sequence shown here is derived from an EMBL/GenBank/DDBJ whole genome shotgun (WGS) entry which is preliminary data.</text>
</comment>
<name>A0A9P7XLP6_9FUNG</name>
<feature type="region of interest" description="Disordered" evidence="1">
    <location>
        <begin position="270"/>
        <end position="317"/>
    </location>
</feature>